<dbReference type="AlphaFoldDB" id="A0A1X0PCN8"/>
<gene>
    <name evidence="1" type="ORF">DNX30_05805</name>
</gene>
<protein>
    <submittedName>
        <fullName evidence="1">Uncharacterized protein</fullName>
    </submittedName>
</protein>
<organism evidence="1">
    <name type="scientific">Escherichia coli</name>
    <dbReference type="NCBI Taxonomy" id="562"/>
    <lineage>
        <taxon>Bacteria</taxon>
        <taxon>Pseudomonadati</taxon>
        <taxon>Pseudomonadota</taxon>
        <taxon>Gammaproteobacteria</taxon>
        <taxon>Enterobacterales</taxon>
        <taxon>Enterobacteriaceae</taxon>
        <taxon>Escherichia</taxon>
    </lineage>
</organism>
<dbReference type="Proteomes" id="UP000885382">
    <property type="component" value="Unassembled WGS sequence"/>
</dbReference>
<comment type="caution">
    <text evidence="1">The sequence shown here is derived from an EMBL/GenBank/DDBJ whole genome shotgun (WGS) entry which is preliminary data.</text>
</comment>
<sequence>MTALNVKTKPSLATRISPAIIINFIYYRHSFLNVCLPLFQPDASHPVFFTLLYTLFIILCYHRKTITLVNYFTNN</sequence>
<evidence type="ECO:0000313" key="1">
    <source>
        <dbReference type="EMBL" id="MJL92278.1"/>
    </source>
</evidence>
<name>A0A1X0PCN8_ECOLX</name>
<accession>A0A1X0PCN8</accession>
<proteinExistence type="predicted"/>
<reference evidence="1" key="1">
    <citation type="submission" date="2018-06" db="EMBL/GenBank/DDBJ databases">
        <authorList>
            <person name="Ashton P.M."/>
            <person name="Dallman T."/>
            <person name="Nair S."/>
            <person name="De Pinna E."/>
            <person name="Peters T."/>
            <person name="Grant K."/>
        </authorList>
    </citation>
    <scope>NUCLEOTIDE SEQUENCE [LARGE SCALE GENOMIC DNA]</scope>
    <source>
        <strain evidence="1">462023</strain>
    </source>
</reference>
<dbReference type="EMBL" id="RTJF01000004">
    <property type="protein sequence ID" value="MJL92278.1"/>
    <property type="molecule type" value="Genomic_DNA"/>
</dbReference>